<comment type="caution">
    <text evidence="2">The sequence shown here is derived from an EMBL/GenBank/DDBJ whole genome shotgun (WGS) entry which is preliminary data.</text>
</comment>
<dbReference type="GO" id="GO:0043829">
    <property type="term" value="F:tRNA-specific adenosine-37 deaminase activity"/>
    <property type="evidence" value="ECO:0007669"/>
    <property type="project" value="TreeGrafter"/>
</dbReference>
<dbReference type="AlphaFoldDB" id="A0A8H7T273"/>
<dbReference type="GO" id="GO:0002100">
    <property type="term" value="P:tRNA wobble adenosine to inosine editing"/>
    <property type="evidence" value="ECO:0007669"/>
    <property type="project" value="InterPro"/>
</dbReference>
<dbReference type="EMBL" id="JAFJYH010000435">
    <property type="protein sequence ID" value="KAG4411832.1"/>
    <property type="molecule type" value="Genomic_DNA"/>
</dbReference>
<reference evidence="2" key="1">
    <citation type="submission" date="2021-02" db="EMBL/GenBank/DDBJ databases">
        <title>Genome sequence Cadophora malorum strain M34.</title>
        <authorList>
            <person name="Stefanovic E."/>
            <person name="Vu D."/>
            <person name="Scully C."/>
            <person name="Dijksterhuis J."/>
            <person name="Roader J."/>
            <person name="Houbraken J."/>
        </authorList>
    </citation>
    <scope>NUCLEOTIDE SEQUENCE</scope>
    <source>
        <strain evidence="2">M34</strain>
    </source>
</reference>
<evidence type="ECO:0000313" key="2">
    <source>
        <dbReference type="EMBL" id="KAG4411832.1"/>
    </source>
</evidence>
<dbReference type="Pfam" id="PF02137">
    <property type="entry name" value="A_deamin"/>
    <property type="match status" value="1"/>
</dbReference>
<dbReference type="OrthoDB" id="10268011at2759"/>
<dbReference type="SMART" id="SM00552">
    <property type="entry name" value="ADEAMc"/>
    <property type="match status" value="1"/>
</dbReference>
<protein>
    <recommendedName>
        <fullName evidence="1">A to I editase domain-containing protein</fullName>
    </recommendedName>
</protein>
<dbReference type="PANTHER" id="PTHR47803">
    <property type="entry name" value="TRNA-SPECIFIC ADENOSINE DEAMINASE 1"/>
    <property type="match status" value="1"/>
</dbReference>
<dbReference type="PROSITE" id="PS50141">
    <property type="entry name" value="A_DEAMIN_EDITASE"/>
    <property type="match status" value="1"/>
</dbReference>
<feature type="domain" description="A to I editase" evidence="1">
    <location>
        <begin position="53"/>
        <end position="377"/>
    </location>
</feature>
<name>A0A8H7T273_9HELO</name>
<keyword evidence="3" id="KW-1185">Reference proteome</keyword>
<dbReference type="Proteomes" id="UP000664132">
    <property type="component" value="Unassembled WGS sequence"/>
</dbReference>
<dbReference type="InterPro" id="IPR002466">
    <property type="entry name" value="A_deamin"/>
</dbReference>
<dbReference type="GO" id="GO:0003723">
    <property type="term" value="F:RNA binding"/>
    <property type="evidence" value="ECO:0007669"/>
    <property type="project" value="InterPro"/>
</dbReference>
<sequence length="413" mass="45299">MDISGDEIADVVLREFDSWPNKRKPLLRSDGVKEWVPLSGIVAQGRNGLTCLAVATGMKCLPQNKIAQAQGVTLHDWHAEVLAIRSFNRFLLEECHALALSKKASSGYVRFRTQNERTQINFQPFALNEGINLYMYCSEAPCGDASMELTMAAQDDATPWDLPPLAITPGDSTPAEPEILHGRGYFSVLGSVRRKPSRPDAPPSLSKSCSDKIALKQSISLLNSVTSLLISPKNVYIHSLVLPASQHSSVACTRAFSDSGRLSCLKDREWEGSYSFRPFGILTTTKEFVSSRRQPLKIGEKIVPSNTATSWTPNHTETLIGGSLQGRKQFSLKGASRVCKRRSWKLALEIAKTASLQIPRIEETLAVDSYASIKQSALLNERNIVKSDVRANALKGWIRNVGGDAFGIDGVEA</sequence>
<organism evidence="2 3">
    <name type="scientific">Cadophora malorum</name>
    <dbReference type="NCBI Taxonomy" id="108018"/>
    <lineage>
        <taxon>Eukaryota</taxon>
        <taxon>Fungi</taxon>
        <taxon>Dikarya</taxon>
        <taxon>Ascomycota</taxon>
        <taxon>Pezizomycotina</taxon>
        <taxon>Leotiomycetes</taxon>
        <taxon>Helotiales</taxon>
        <taxon>Ploettnerulaceae</taxon>
        <taxon>Cadophora</taxon>
    </lineage>
</organism>
<dbReference type="PANTHER" id="PTHR47803:SF1">
    <property type="entry name" value="TRNA-SPECIFIC ADENOSINE DEAMINASE 1"/>
    <property type="match status" value="1"/>
</dbReference>
<gene>
    <name evidence="2" type="ORF">IFR04_015036</name>
</gene>
<evidence type="ECO:0000259" key="1">
    <source>
        <dbReference type="PROSITE" id="PS50141"/>
    </source>
</evidence>
<accession>A0A8H7T273</accession>
<evidence type="ECO:0000313" key="3">
    <source>
        <dbReference type="Proteomes" id="UP000664132"/>
    </source>
</evidence>
<proteinExistence type="predicted"/>
<dbReference type="InterPro" id="IPR042935">
    <property type="entry name" value="Tad1"/>
</dbReference>